<dbReference type="PRINTS" id="PR00778">
    <property type="entry name" value="HTHARSR"/>
</dbReference>
<dbReference type="EMBL" id="VFQC01000001">
    <property type="protein sequence ID" value="TQN32932.1"/>
    <property type="molecule type" value="Genomic_DNA"/>
</dbReference>
<protein>
    <submittedName>
        <fullName evidence="2">ArsR family transcriptional regulator</fullName>
    </submittedName>
</protein>
<evidence type="ECO:0000313" key="3">
    <source>
        <dbReference type="Proteomes" id="UP000317422"/>
    </source>
</evidence>
<comment type="caution">
    <text evidence="2">The sequence shown here is derived from an EMBL/GenBank/DDBJ whole genome shotgun (WGS) entry which is preliminary data.</text>
</comment>
<sequence length="125" mass="13473">MASRNATPLVHPSAEEMEFTTVMAALSDPVRLGIVAALADHPGTACGRFDLPVGKSAASRHFRVLREAGVLHQWDEGTRRRNDLRRAECERRFPGVLALAVAEGHRVGGVRVLGEEGAPVRQQAG</sequence>
<evidence type="ECO:0000313" key="2">
    <source>
        <dbReference type="EMBL" id="TQN32932.1"/>
    </source>
</evidence>
<dbReference type="Gene3D" id="1.10.10.10">
    <property type="entry name" value="Winged helix-like DNA-binding domain superfamily/Winged helix DNA-binding domain"/>
    <property type="match status" value="1"/>
</dbReference>
<dbReference type="SMART" id="SM00418">
    <property type="entry name" value="HTH_ARSR"/>
    <property type="match status" value="1"/>
</dbReference>
<dbReference type="InterPro" id="IPR001845">
    <property type="entry name" value="HTH_ArsR_DNA-bd_dom"/>
</dbReference>
<dbReference type="InterPro" id="IPR011991">
    <property type="entry name" value="ArsR-like_HTH"/>
</dbReference>
<proteinExistence type="predicted"/>
<dbReference type="InterPro" id="IPR036390">
    <property type="entry name" value="WH_DNA-bd_sf"/>
</dbReference>
<reference evidence="2 3" key="1">
    <citation type="submission" date="2019-06" db="EMBL/GenBank/DDBJ databases">
        <title>Sequencing the genomes of 1000 actinobacteria strains.</title>
        <authorList>
            <person name="Klenk H.-P."/>
        </authorList>
    </citation>
    <scope>NUCLEOTIDE SEQUENCE [LARGE SCALE GENOMIC DNA]</scope>
    <source>
        <strain evidence="2 3">DSM 45015</strain>
    </source>
</reference>
<dbReference type="CDD" id="cd00090">
    <property type="entry name" value="HTH_ARSR"/>
    <property type="match status" value="1"/>
</dbReference>
<dbReference type="Pfam" id="PF01022">
    <property type="entry name" value="HTH_5"/>
    <property type="match status" value="1"/>
</dbReference>
<dbReference type="Proteomes" id="UP000317422">
    <property type="component" value="Unassembled WGS sequence"/>
</dbReference>
<dbReference type="RefSeq" id="WP_141924368.1">
    <property type="nucleotide sequence ID" value="NZ_VFQC01000001.1"/>
</dbReference>
<dbReference type="SUPFAM" id="SSF46785">
    <property type="entry name" value="Winged helix' DNA-binding domain"/>
    <property type="match status" value="1"/>
</dbReference>
<gene>
    <name evidence="2" type="ORF">FHX37_2921</name>
</gene>
<accession>A0A543NM81</accession>
<dbReference type="AlphaFoldDB" id="A0A543NM81"/>
<dbReference type="OrthoDB" id="4471357at2"/>
<keyword evidence="3" id="KW-1185">Reference proteome</keyword>
<dbReference type="GO" id="GO:0003700">
    <property type="term" value="F:DNA-binding transcription factor activity"/>
    <property type="evidence" value="ECO:0007669"/>
    <property type="project" value="InterPro"/>
</dbReference>
<evidence type="ECO:0000259" key="1">
    <source>
        <dbReference type="SMART" id="SM00418"/>
    </source>
</evidence>
<feature type="domain" description="HTH arsR-type" evidence="1">
    <location>
        <begin position="21"/>
        <end position="98"/>
    </location>
</feature>
<organism evidence="2 3">
    <name type="scientific">Haloactinospora alba</name>
    <dbReference type="NCBI Taxonomy" id="405555"/>
    <lineage>
        <taxon>Bacteria</taxon>
        <taxon>Bacillati</taxon>
        <taxon>Actinomycetota</taxon>
        <taxon>Actinomycetes</taxon>
        <taxon>Streptosporangiales</taxon>
        <taxon>Nocardiopsidaceae</taxon>
        <taxon>Haloactinospora</taxon>
    </lineage>
</organism>
<dbReference type="InterPro" id="IPR036388">
    <property type="entry name" value="WH-like_DNA-bd_sf"/>
</dbReference>
<name>A0A543NM81_9ACTN</name>